<comment type="caution">
    <text evidence="3">The sequence shown here is derived from an EMBL/GenBank/DDBJ whole genome shotgun (WGS) entry which is preliminary data.</text>
</comment>
<evidence type="ECO:0000313" key="3">
    <source>
        <dbReference type="EMBL" id="GBG20060.1"/>
    </source>
</evidence>
<evidence type="ECO:0000313" key="4">
    <source>
        <dbReference type="Proteomes" id="UP000245124"/>
    </source>
</evidence>
<evidence type="ECO:0000259" key="2">
    <source>
        <dbReference type="Pfam" id="PF01936"/>
    </source>
</evidence>
<dbReference type="Gene3D" id="3.40.50.1010">
    <property type="entry name" value="5'-nuclease"/>
    <property type="match status" value="1"/>
</dbReference>
<gene>
    <name evidence="3" type="ORF">NIES4072_37290</name>
</gene>
<dbReference type="PANTHER" id="PTHR35811">
    <property type="entry name" value="SLR1870 PROTEIN"/>
    <property type="match status" value="1"/>
</dbReference>
<feature type="domain" description="NYN" evidence="2">
    <location>
        <begin position="228"/>
        <end position="374"/>
    </location>
</feature>
<sequence>MYIVRDLAMPNEAANQEQDFLIELLKATYQNQEVYPILQQNLNKLNGDLALKLRKRVSDRFAKEPAIAINLARVIIKLSTIIQEFEQGNLASNLEIAIAGYETVLQVCTREASPKEWDVVQQALITAYQQRQLIVSRTIGELREQTIQTQTQINTLTEQLQEELQQAKLQVNDLKTTITQLKQEEGNSESKINLTSLIAEFKELKQRQSRVEQFTTINISPKTEQFNTAIFYDIENLTMGRNNPNLNFSLKEIQTNLENTTLVNKIAIQCAYADWSDSRLKPLKNEIQELGIEAIQIFDYSHKRNAADMQLAIDIMELAQSRPTLQVFVIVSGDGAFAALAKKLHEYGKTVIGCAYEVQINRIFKSVCDCFITIPAPQPKRKEIPINEVISESPLNDDILVVTNKVLQDLKNNFEQLSQLKEGGIILPKIHTILKDNIPNFEQEREKHGYRLLKNLLKKVIEGTDICLSSDNNKLILRETLTLGSNGSSNRTLNGSSPYLRSRVLTTNSVNLS</sequence>
<reference evidence="3 4" key="1">
    <citation type="submission" date="2017-06" db="EMBL/GenBank/DDBJ databases">
        <title>Genome sequencing of cyanobaciteial culture collection at National Institute for Environmental Studies (NIES).</title>
        <authorList>
            <person name="Hirose Y."/>
            <person name="Shimura Y."/>
            <person name="Fujisawa T."/>
            <person name="Nakamura Y."/>
            <person name="Kawachi M."/>
        </authorList>
    </citation>
    <scope>NUCLEOTIDE SEQUENCE [LARGE SCALE GENOMIC DNA]</scope>
    <source>
        <strain evidence="3 4">NIES-4072</strain>
    </source>
</reference>
<proteinExistence type="predicted"/>
<dbReference type="CDD" id="cd11297">
    <property type="entry name" value="PIN_LabA-like_N_1"/>
    <property type="match status" value="1"/>
</dbReference>
<organism evidence="3 4">
    <name type="scientific">Nostoc commune NIES-4072</name>
    <dbReference type="NCBI Taxonomy" id="2005467"/>
    <lineage>
        <taxon>Bacteria</taxon>
        <taxon>Bacillati</taxon>
        <taxon>Cyanobacteriota</taxon>
        <taxon>Cyanophyceae</taxon>
        <taxon>Nostocales</taxon>
        <taxon>Nostocaceae</taxon>
        <taxon>Nostoc</taxon>
    </lineage>
</organism>
<dbReference type="InterPro" id="IPR021139">
    <property type="entry name" value="NYN"/>
</dbReference>
<name>A0A2R5FMS3_NOSCO</name>
<dbReference type="GO" id="GO:0004540">
    <property type="term" value="F:RNA nuclease activity"/>
    <property type="evidence" value="ECO:0007669"/>
    <property type="project" value="InterPro"/>
</dbReference>
<dbReference type="Proteomes" id="UP000245124">
    <property type="component" value="Unassembled WGS sequence"/>
</dbReference>
<dbReference type="EMBL" id="BDUD01000001">
    <property type="protein sequence ID" value="GBG20060.1"/>
    <property type="molecule type" value="Genomic_DNA"/>
</dbReference>
<protein>
    <recommendedName>
        <fullName evidence="2">NYN domain-containing protein</fullName>
    </recommendedName>
</protein>
<evidence type="ECO:0000256" key="1">
    <source>
        <dbReference type="SAM" id="Coils"/>
    </source>
</evidence>
<accession>A0A2R5FMS3</accession>
<dbReference type="OrthoDB" id="427042at2"/>
<keyword evidence="4" id="KW-1185">Reference proteome</keyword>
<feature type="coiled-coil region" evidence="1">
    <location>
        <begin position="150"/>
        <end position="184"/>
    </location>
</feature>
<dbReference type="Pfam" id="PF01936">
    <property type="entry name" value="NYN"/>
    <property type="match status" value="1"/>
</dbReference>
<dbReference type="AlphaFoldDB" id="A0A2R5FMS3"/>
<keyword evidence="1" id="KW-0175">Coiled coil</keyword>
<dbReference type="PANTHER" id="PTHR35811:SF1">
    <property type="entry name" value="HTH OST-TYPE DOMAIN-CONTAINING PROTEIN"/>
    <property type="match status" value="1"/>
</dbReference>